<feature type="transmembrane region" description="Helical" evidence="2">
    <location>
        <begin position="337"/>
        <end position="358"/>
    </location>
</feature>
<evidence type="ECO:0000313" key="4">
    <source>
        <dbReference type="EMBL" id="KAJ3259205.1"/>
    </source>
</evidence>
<reference evidence="4" key="1">
    <citation type="submission" date="2020-05" db="EMBL/GenBank/DDBJ databases">
        <title>Phylogenomic resolution of chytrid fungi.</title>
        <authorList>
            <person name="Stajich J.E."/>
            <person name="Amses K."/>
            <person name="Simmons R."/>
            <person name="Seto K."/>
            <person name="Myers J."/>
            <person name="Bonds A."/>
            <person name="Quandt C.A."/>
            <person name="Barry K."/>
            <person name="Liu P."/>
            <person name="Grigoriev I."/>
            <person name="Longcore J.E."/>
            <person name="James T.Y."/>
        </authorList>
    </citation>
    <scope>NUCLEOTIDE SEQUENCE</scope>
    <source>
        <strain evidence="4">PLAUS21</strain>
    </source>
</reference>
<keyword evidence="5" id="KW-1185">Reference proteome</keyword>
<evidence type="ECO:0000256" key="2">
    <source>
        <dbReference type="SAM" id="Phobius"/>
    </source>
</evidence>
<feature type="transmembrane region" description="Helical" evidence="2">
    <location>
        <begin position="427"/>
        <end position="444"/>
    </location>
</feature>
<organism evidence="4 5">
    <name type="scientific">Boothiomyces macroporosus</name>
    <dbReference type="NCBI Taxonomy" id="261099"/>
    <lineage>
        <taxon>Eukaryota</taxon>
        <taxon>Fungi</taxon>
        <taxon>Fungi incertae sedis</taxon>
        <taxon>Chytridiomycota</taxon>
        <taxon>Chytridiomycota incertae sedis</taxon>
        <taxon>Chytridiomycetes</taxon>
        <taxon>Rhizophydiales</taxon>
        <taxon>Terramycetaceae</taxon>
        <taxon>Boothiomyces</taxon>
    </lineage>
</organism>
<accession>A0AAD5UIQ4</accession>
<dbReference type="Proteomes" id="UP001210925">
    <property type="component" value="Unassembled WGS sequence"/>
</dbReference>
<evidence type="ECO:0000313" key="5">
    <source>
        <dbReference type="Proteomes" id="UP001210925"/>
    </source>
</evidence>
<feature type="compositionally biased region" description="Basic and acidic residues" evidence="1">
    <location>
        <begin position="510"/>
        <end position="528"/>
    </location>
</feature>
<evidence type="ECO:0000256" key="3">
    <source>
        <dbReference type="SAM" id="SignalP"/>
    </source>
</evidence>
<protein>
    <submittedName>
        <fullName evidence="4">Uncharacterized protein</fullName>
    </submittedName>
</protein>
<keyword evidence="2" id="KW-0812">Transmembrane</keyword>
<feature type="region of interest" description="Disordered" evidence="1">
    <location>
        <begin position="505"/>
        <end position="528"/>
    </location>
</feature>
<keyword evidence="3" id="KW-0732">Signal</keyword>
<dbReference type="AlphaFoldDB" id="A0AAD5UIQ4"/>
<keyword evidence="2" id="KW-1133">Transmembrane helix</keyword>
<dbReference type="EMBL" id="JADGKB010000020">
    <property type="protein sequence ID" value="KAJ3259205.1"/>
    <property type="molecule type" value="Genomic_DNA"/>
</dbReference>
<feature type="transmembrane region" description="Helical" evidence="2">
    <location>
        <begin position="384"/>
        <end position="406"/>
    </location>
</feature>
<feature type="transmembrane region" description="Helical" evidence="2">
    <location>
        <begin position="303"/>
        <end position="325"/>
    </location>
</feature>
<feature type="transmembrane region" description="Helical" evidence="2">
    <location>
        <begin position="232"/>
        <end position="254"/>
    </location>
</feature>
<feature type="transmembrane region" description="Helical" evidence="2">
    <location>
        <begin position="464"/>
        <end position="483"/>
    </location>
</feature>
<gene>
    <name evidence="4" type="ORF">HK103_002852</name>
</gene>
<feature type="chain" id="PRO_5042059789" evidence="3">
    <location>
        <begin position="21"/>
        <end position="528"/>
    </location>
</feature>
<feature type="signal peptide" evidence="3">
    <location>
        <begin position="1"/>
        <end position="20"/>
    </location>
</feature>
<proteinExistence type="predicted"/>
<comment type="caution">
    <text evidence="4">The sequence shown here is derived from an EMBL/GenBank/DDBJ whole genome shotgun (WGS) entry which is preliminary data.</text>
</comment>
<feature type="transmembrane region" description="Helical" evidence="2">
    <location>
        <begin position="266"/>
        <end position="283"/>
    </location>
</feature>
<keyword evidence="2" id="KW-0472">Membrane</keyword>
<evidence type="ECO:0000256" key="1">
    <source>
        <dbReference type="SAM" id="MobiDB-lite"/>
    </source>
</evidence>
<name>A0AAD5UIQ4_9FUNG</name>
<sequence length="528" mass="59870">MKVFSTLLLNSITAFYVLESQYLTENCKGAPPSLYVFNEQNFQDGWYLPNETWSPFYIDINYFLYDIRSCGYLPPGVQLPYSCCYTSLNSTFTHPYLSGAPQFFNEINQVNHYLPQAMLGSKYCRINRVDYTDNTQLYGYSIIYLQPQVDTCVDDWLTCAPDGTLTIYNNTGCSGFSEQFHLNDQNQTFTSVMMGNFVAQFATINEAPMHVTWQAYFPYSLLIPYFNKPGCIVALVVYCLCILIAAIMLSWTVYANRVNLLHLKPVVLLTIVCQIFWFVWPILKMTDYIDRFASYTQEAAIGEAMNIAASVAMLCSVWITNTILFSAFEIRKMIYKAAITFAVLLINICLNVPIYYYYWSDCGPGVCPPDNVAALISNWAPFKVYWILFVLLWNSAVPIAVSMKVLAVFESGKFSKRFKVLQSADPYLIPLLVGNFCCFVFYLVSNYLGSYSAVFYDDFVAMNMSAYDTLALILHSAFTVQITQSIKRVSHLKFSSTMQASSHLSSTALGEKEKGGGSKMETKKTVKP</sequence>